<comment type="caution">
    <text evidence="1">The sequence shown here is derived from an EMBL/GenBank/DDBJ whole genome shotgun (WGS) entry which is preliminary data.</text>
</comment>
<dbReference type="EMBL" id="SNRW01005997">
    <property type="protein sequence ID" value="KAA6383938.1"/>
    <property type="molecule type" value="Genomic_DNA"/>
</dbReference>
<protein>
    <submittedName>
        <fullName evidence="1">Uncharacterized protein</fullName>
    </submittedName>
</protein>
<organism evidence="1 2">
    <name type="scientific">Streblomastix strix</name>
    <dbReference type="NCBI Taxonomy" id="222440"/>
    <lineage>
        <taxon>Eukaryota</taxon>
        <taxon>Metamonada</taxon>
        <taxon>Preaxostyla</taxon>
        <taxon>Oxymonadida</taxon>
        <taxon>Streblomastigidae</taxon>
        <taxon>Streblomastix</taxon>
    </lineage>
</organism>
<name>A0A5J4VMV3_9EUKA</name>
<accession>A0A5J4VMV3</accession>
<evidence type="ECO:0000313" key="1">
    <source>
        <dbReference type="EMBL" id="KAA6383938.1"/>
    </source>
</evidence>
<dbReference type="Proteomes" id="UP000324800">
    <property type="component" value="Unassembled WGS sequence"/>
</dbReference>
<sequence>MLNLTQIEQGIIVICTNLHKGKRRRVEVTLKVVDNKAVCSITWFQAWNEKRKIRTTDKDLLWKNSENKRSLIPEKCSEEVHVVMSSTDIDKKHSVTTIRIEAISAMQNKDKTKRWIDRWSRHSESAATIRENYDVSYSDSVSKALCECISAREDYMASEQIE</sequence>
<reference evidence="1 2" key="1">
    <citation type="submission" date="2019-03" db="EMBL/GenBank/DDBJ databases">
        <title>Single cell metagenomics reveals metabolic interactions within the superorganism composed of flagellate Streblomastix strix and complex community of Bacteroidetes bacteria on its surface.</title>
        <authorList>
            <person name="Treitli S.C."/>
            <person name="Kolisko M."/>
            <person name="Husnik F."/>
            <person name="Keeling P."/>
            <person name="Hampl V."/>
        </authorList>
    </citation>
    <scope>NUCLEOTIDE SEQUENCE [LARGE SCALE GENOMIC DNA]</scope>
    <source>
        <strain evidence="1">ST1C</strain>
    </source>
</reference>
<evidence type="ECO:0000313" key="2">
    <source>
        <dbReference type="Proteomes" id="UP000324800"/>
    </source>
</evidence>
<gene>
    <name evidence="1" type="ORF">EZS28_020535</name>
</gene>
<proteinExistence type="predicted"/>
<dbReference type="AlphaFoldDB" id="A0A5J4VMV3"/>